<comment type="subcellular location">
    <subcellularLocation>
        <location evidence="1">Membrane</location>
        <topology evidence="1">Multi-pass membrane protein</topology>
    </subcellularLocation>
</comment>
<evidence type="ECO:0000256" key="9">
    <source>
        <dbReference type="RuleBase" id="RU000488"/>
    </source>
</evidence>
<evidence type="ECO:0000313" key="11">
    <source>
        <dbReference type="EMBL" id="CDJ60650.1"/>
    </source>
</evidence>
<evidence type="ECO:0000256" key="7">
    <source>
        <dbReference type="ARBA" id="ARBA00023136"/>
    </source>
</evidence>
<keyword evidence="4 8" id="KW-0812">Transmembrane</keyword>
<accession>U6MG79</accession>
<name>U6MG79_EIMMA</name>
<evidence type="ECO:0000256" key="6">
    <source>
        <dbReference type="ARBA" id="ARBA00022989"/>
    </source>
</evidence>
<dbReference type="Gene3D" id="1.50.40.10">
    <property type="entry name" value="Mitochondrial carrier domain"/>
    <property type="match status" value="1"/>
</dbReference>
<dbReference type="OrthoDB" id="276989at2759"/>
<evidence type="ECO:0000256" key="1">
    <source>
        <dbReference type="ARBA" id="ARBA00004141"/>
    </source>
</evidence>
<dbReference type="GO" id="GO:0016020">
    <property type="term" value="C:membrane"/>
    <property type="evidence" value="ECO:0007669"/>
    <property type="project" value="UniProtKB-SubCell"/>
</dbReference>
<dbReference type="SUPFAM" id="SSF103506">
    <property type="entry name" value="Mitochondrial carrier"/>
    <property type="match status" value="1"/>
</dbReference>
<dbReference type="PANTHER" id="PTHR45667">
    <property type="entry name" value="S-ADENOSYLMETHIONINE MITOCHONDRIAL CARRIER PROTEIN"/>
    <property type="match status" value="1"/>
</dbReference>
<proteinExistence type="inferred from homology"/>
<dbReference type="PROSITE" id="PS50920">
    <property type="entry name" value="SOLCAR"/>
    <property type="match status" value="2"/>
</dbReference>
<dbReference type="RefSeq" id="XP_013337300.1">
    <property type="nucleotide sequence ID" value="XM_013481846.1"/>
</dbReference>
<feature type="repeat" description="Solcar" evidence="8">
    <location>
        <begin position="275"/>
        <end position="362"/>
    </location>
</feature>
<feature type="region of interest" description="Disordered" evidence="10">
    <location>
        <begin position="68"/>
        <end position="90"/>
    </location>
</feature>
<dbReference type="VEuPathDB" id="ToxoDB:EMWEY_00033320"/>
<dbReference type="InterPro" id="IPR023395">
    <property type="entry name" value="MCP_dom_sf"/>
</dbReference>
<dbReference type="EMBL" id="HG721898">
    <property type="protein sequence ID" value="CDJ60650.1"/>
    <property type="molecule type" value="Genomic_DNA"/>
</dbReference>
<reference evidence="11" key="2">
    <citation type="submission" date="2013-10" db="EMBL/GenBank/DDBJ databases">
        <authorList>
            <person name="Aslett M."/>
        </authorList>
    </citation>
    <scope>NUCLEOTIDE SEQUENCE [LARGE SCALE GENOMIC DNA]</scope>
    <source>
        <strain evidence="11">Weybridge</strain>
    </source>
</reference>
<keyword evidence="12" id="KW-1185">Reference proteome</keyword>
<evidence type="ECO:0000313" key="12">
    <source>
        <dbReference type="Proteomes" id="UP000030763"/>
    </source>
</evidence>
<evidence type="ECO:0000256" key="2">
    <source>
        <dbReference type="ARBA" id="ARBA00006375"/>
    </source>
</evidence>
<keyword evidence="6" id="KW-1133">Transmembrane helix</keyword>
<protein>
    <submittedName>
        <fullName evidence="11">Mitochondrial carrier domain-containing protein, putative</fullName>
    </submittedName>
</protein>
<evidence type="ECO:0000256" key="8">
    <source>
        <dbReference type="PROSITE-ProRule" id="PRU00282"/>
    </source>
</evidence>
<evidence type="ECO:0000256" key="4">
    <source>
        <dbReference type="ARBA" id="ARBA00022692"/>
    </source>
</evidence>
<keyword evidence="5" id="KW-0677">Repeat</keyword>
<dbReference type="Pfam" id="PF00153">
    <property type="entry name" value="Mito_carr"/>
    <property type="match status" value="2"/>
</dbReference>
<evidence type="ECO:0000256" key="5">
    <source>
        <dbReference type="ARBA" id="ARBA00022737"/>
    </source>
</evidence>
<gene>
    <name evidence="11" type="ORF">EMWEY_00033320</name>
</gene>
<feature type="repeat" description="Solcar" evidence="8">
    <location>
        <begin position="182"/>
        <end position="264"/>
    </location>
</feature>
<reference evidence="11" key="1">
    <citation type="submission" date="2013-10" db="EMBL/GenBank/DDBJ databases">
        <title>Genomic analysis of the causative agents of coccidiosis in chickens.</title>
        <authorList>
            <person name="Reid A.J."/>
            <person name="Blake D."/>
            <person name="Billington K."/>
            <person name="Browne H."/>
            <person name="Dunn M."/>
            <person name="Hung S."/>
            <person name="Kawahara F."/>
            <person name="Miranda-Saavedra D."/>
            <person name="Mourier T."/>
            <person name="Nagra H."/>
            <person name="Otto T.D."/>
            <person name="Rawlings N."/>
            <person name="Sanchez A."/>
            <person name="Sanders M."/>
            <person name="Subramaniam C."/>
            <person name="Tay Y."/>
            <person name="Dear P."/>
            <person name="Doerig C."/>
            <person name="Gruber A."/>
            <person name="Parkinson J."/>
            <person name="Shirley M."/>
            <person name="Wan K.L."/>
            <person name="Berriman M."/>
            <person name="Tomley F."/>
            <person name="Pain A."/>
        </authorList>
    </citation>
    <scope>NUCLEOTIDE SEQUENCE [LARGE SCALE GENOMIC DNA]</scope>
    <source>
        <strain evidence="11">Weybridge</strain>
    </source>
</reference>
<dbReference type="Proteomes" id="UP000030763">
    <property type="component" value="Unassembled WGS sequence"/>
</dbReference>
<evidence type="ECO:0000256" key="10">
    <source>
        <dbReference type="SAM" id="MobiDB-lite"/>
    </source>
</evidence>
<keyword evidence="3 9" id="KW-0813">Transport</keyword>
<dbReference type="InterPro" id="IPR018108">
    <property type="entry name" value="MCP_transmembrane"/>
</dbReference>
<organism evidence="11 12">
    <name type="scientific">Eimeria maxima</name>
    <name type="common">Coccidian parasite</name>
    <dbReference type="NCBI Taxonomy" id="5804"/>
    <lineage>
        <taxon>Eukaryota</taxon>
        <taxon>Sar</taxon>
        <taxon>Alveolata</taxon>
        <taxon>Apicomplexa</taxon>
        <taxon>Conoidasida</taxon>
        <taxon>Coccidia</taxon>
        <taxon>Eucoccidiorida</taxon>
        <taxon>Eimeriorina</taxon>
        <taxon>Eimeriidae</taxon>
        <taxon>Eimeria</taxon>
    </lineage>
</organism>
<keyword evidence="7 8" id="KW-0472">Membrane</keyword>
<evidence type="ECO:0000256" key="3">
    <source>
        <dbReference type="ARBA" id="ARBA00022448"/>
    </source>
</evidence>
<dbReference type="OMA" id="QLSLWEW"/>
<sequence length="403" mass="42465">MIFSRDEAVALAAGASTGIIADISLFPLDFLKTHAQGNNVPPVSAAAAPAGPAPPASSQAPVAAAASVATGSPPSSRVTFAAPSSSGGEPTCSYTVVSSHKIGRSPAGVRYRGRLNGLRSCYGGIAALAMGSMPSSAGFFVVYEVVKEKLKHSNTDVPLASTHIAAAAVAESSACVIRDFAAFMSIRSLSKKWENAALMRVRNPFEVVKQQVQLGLHASTAKGFSAVWRLEGPRGFFVGLGTSMLRDVPFAAMQLSLWEWLKLKTLGESPSPTSFTAAVSGAAGMVAGAVAAVATTPMDVVKTRLMTQSPGTRQYRGFFHCLGIMLRQEGLRSLFLGVQMRCLWVALGGGIFLGGYDAFSGYYRRLFERNHLFYESQCCSSCSENCITNRSYNKLTNNGSGCG</sequence>
<dbReference type="GeneID" id="25337318"/>
<comment type="similarity">
    <text evidence="2 9">Belongs to the mitochondrial carrier (TC 2.A.29) family.</text>
</comment>
<dbReference type="AlphaFoldDB" id="U6MG79"/>